<accession>A0A7U2F103</accession>
<reference evidence="2" key="1">
    <citation type="journal article" date="2021" name="BMC Genomics">
        <title>Chromosome-level genome assembly and manually-curated proteome of model necrotroph Parastagonospora nodorum Sn15 reveals a genome-wide trove of candidate effector homologs, and redundancy of virulence-related functions within an accessory chromosome.</title>
        <authorList>
            <person name="Bertazzoni S."/>
            <person name="Jones D.A.B."/>
            <person name="Phan H.T."/>
            <person name="Tan K.-C."/>
            <person name="Hane J.K."/>
        </authorList>
    </citation>
    <scope>NUCLEOTIDE SEQUENCE [LARGE SCALE GENOMIC DNA]</scope>
    <source>
        <strain evidence="2">SN15 / ATCC MYA-4574 / FGSC 10173)</strain>
    </source>
</reference>
<organism evidence="1 2">
    <name type="scientific">Phaeosphaeria nodorum (strain SN15 / ATCC MYA-4574 / FGSC 10173)</name>
    <name type="common">Glume blotch fungus</name>
    <name type="synonym">Parastagonospora nodorum</name>
    <dbReference type="NCBI Taxonomy" id="321614"/>
    <lineage>
        <taxon>Eukaryota</taxon>
        <taxon>Fungi</taxon>
        <taxon>Dikarya</taxon>
        <taxon>Ascomycota</taxon>
        <taxon>Pezizomycotina</taxon>
        <taxon>Dothideomycetes</taxon>
        <taxon>Pleosporomycetidae</taxon>
        <taxon>Pleosporales</taxon>
        <taxon>Pleosporineae</taxon>
        <taxon>Phaeosphaeriaceae</taxon>
        <taxon>Parastagonospora</taxon>
    </lineage>
</organism>
<evidence type="ECO:0000313" key="2">
    <source>
        <dbReference type="Proteomes" id="UP000663193"/>
    </source>
</evidence>
<dbReference type="EMBL" id="CP069027">
    <property type="protein sequence ID" value="QRC94700.1"/>
    <property type="molecule type" value="Genomic_DNA"/>
</dbReference>
<proteinExistence type="predicted"/>
<protein>
    <submittedName>
        <fullName evidence="1">Uncharacterized protein</fullName>
    </submittedName>
</protein>
<dbReference type="AlphaFoldDB" id="A0A7U2F103"/>
<sequence>MMRTMLHHQTSTLKLRGVPCFITLSNLLSRTNMRSYSASFGDTHANYRNCKQRLRGLGELVGLAMTRRTLKIPEAFAHAHRSLVHKKHDAERWPSTASWRRLADRTCISSAKH</sequence>
<gene>
    <name evidence="1" type="ORF">JI435_406210</name>
</gene>
<evidence type="ECO:0000313" key="1">
    <source>
        <dbReference type="EMBL" id="QRC94700.1"/>
    </source>
</evidence>
<name>A0A7U2F103_PHANO</name>
<keyword evidence="2" id="KW-1185">Reference proteome</keyword>
<dbReference type="Proteomes" id="UP000663193">
    <property type="component" value="Chromosome 5"/>
</dbReference>
<dbReference type="VEuPathDB" id="FungiDB:JI435_406210"/>